<dbReference type="AlphaFoldDB" id="A0AAV9CPB8"/>
<dbReference type="Proteomes" id="UP001180020">
    <property type="component" value="Unassembled WGS sequence"/>
</dbReference>
<gene>
    <name evidence="2" type="ORF">QJS10_CPB18g01848</name>
</gene>
<evidence type="ECO:0000313" key="2">
    <source>
        <dbReference type="EMBL" id="KAK1290341.1"/>
    </source>
</evidence>
<feature type="compositionally biased region" description="Basic and acidic residues" evidence="1">
    <location>
        <begin position="65"/>
        <end position="74"/>
    </location>
</feature>
<comment type="caution">
    <text evidence="2">The sequence shown here is derived from an EMBL/GenBank/DDBJ whole genome shotgun (WGS) entry which is preliminary data.</text>
</comment>
<reference evidence="2" key="1">
    <citation type="journal article" date="2023" name="Nat. Commun.">
        <title>Diploid and tetraploid genomes of Acorus and the evolution of monocots.</title>
        <authorList>
            <person name="Ma L."/>
            <person name="Liu K.W."/>
            <person name="Li Z."/>
            <person name="Hsiao Y.Y."/>
            <person name="Qi Y."/>
            <person name="Fu T."/>
            <person name="Tang G.D."/>
            <person name="Zhang D."/>
            <person name="Sun W.H."/>
            <person name="Liu D.K."/>
            <person name="Li Y."/>
            <person name="Chen G.Z."/>
            <person name="Liu X.D."/>
            <person name="Liao X.Y."/>
            <person name="Jiang Y.T."/>
            <person name="Yu X."/>
            <person name="Hao Y."/>
            <person name="Huang J."/>
            <person name="Zhao X.W."/>
            <person name="Ke S."/>
            <person name="Chen Y.Y."/>
            <person name="Wu W.L."/>
            <person name="Hsu J.L."/>
            <person name="Lin Y.F."/>
            <person name="Huang M.D."/>
            <person name="Li C.Y."/>
            <person name="Huang L."/>
            <person name="Wang Z.W."/>
            <person name="Zhao X."/>
            <person name="Zhong W.Y."/>
            <person name="Peng D.H."/>
            <person name="Ahmad S."/>
            <person name="Lan S."/>
            <person name="Zhang J.S."/>
            <person name="Tsai W.C."/>
            <person name="Van de Peer Y."/>
            <person name="Liu Z.J."/>
        </authorList>
    </citation>
    <scope>NUCLEOTIDE SEQUENCE</scope>
    <source>
        <strain evidence="2">CP</strain>
    </source>
</reference>
<evidence type="ECO:0000256" key="1">
    <source>
        <dbReference type="SAM" id="MobiDB-lite"/>
    </source>
</evidence>
<organism evidence="2 3">
    <name type="scientific">Acorus calamus</name>
    <name type="common">Sweet flag</name>
    <dbReference type="NCBI Taxonomy" id="4465"/>
    <lineage>
        <taxon>Eukaryota</taxon>
        <taxon>Viridiplantae</taxon>
        <taxon>Streptophyta</taxon>
        <taxon>Embryophyta</taxon>
        <taxon>Tracheophyta</taxon>
        <taxon>Spermatophyta</taxon>
        <taxon>Magnoliopsida</taxon>
        <taxon>Liliopsida</taxon>
        <taxon>Acoraceae</taxon>
        <taxon>Acorus</taxon>
    </lineage>
</organism>
<keyword evidence="3" id="KW-1185">Reference proteome</keyword>
<proteinExistence type="predicted"/>
<protein>
    <submittedName>
        <fullName evidence="2">Uncharacterized protein</fullName>
    </submittedName>
</protein>
<dbReference type="EMBL" id="JAUJYO010000018">
    <property type="protein sequence ID" value="KAK1290341.1"/>
    <property type="molecule type" value="Genomic_DNA"/>
</dbReference>
<accession>A0AAV9CPB8</accession>
<reference evidence="2" key="2">
    <citation type="submission" date="2023-06" db="EMBL/GenBank/DDBJ databases">
        <authorList>
            <person name="Ma L."/>
            <person name="Liu K.-W."/>
            <person name="Li Z."/>
            <person name="Hsiao Y.-Y."/>
            <person name="Qi Y."/>
            <person name="Fu T."/>
            <person name="Tang G."/>
            <person name="Zhang D."/>
            <person name="Sun W.-H."/>
            <person name="Liu D.-K."/>
            <person name="Li Y."/>
            <person name="Chen G.-Z."/>
            <person name="Liu X.-D."/>
            <person name="Liao X.-Y."/>
            <person name="Jiang Y.-T."/>
            <person name="Yu X."/>
            <person name="Hao Y."/>
            <person name="Huang J."/>
            <person name="Zhao X.-W."/>
            <person name="Ke S."/>
            <person name="Chen Y.-Y."/>
            <person name="Wu W.-L."/>
            <person name="Hsu J.-L."/>
            <person name="Lin Y.-F."/>
            <person name="Huang M.-D."/>
            <person name="Li C.-Y."/>
            <person name="Huang L."/>
            <person name="Wang Z.-W."/>
            <person name="Zhao X."/>
            <person name="Zhong W.-Y."/>
            <person name="Peng D.-H."/>
            <person name="Ahmad S."/>
            <person name="Lan S."/>
            <person name="Zhang J.-S."/>
            <person name="Tsai W.-C."/>
            <person name="Van De Peer Y."/>
            <person name="Liu Z.-J."/>
        </authorList>
    </citation>
    <scope>NUCLEOTIDE SEQUENCE</scope>
    <source>
        <strain evidence="2">CP</strain>
        <tissue evidence="2">Leaves</tissue>
    </source>
</reference>
<sequence>MQRSDLGSLCTVVNVVTAILRFPTWMRRAISKSVQIKEGGRGTATAPIERRVKQRTSVTSSLERPWSERRKEGLGEEVGEGVI</sequence>
<name>A0AAV9CPB8_ACOCL</name>
<feature type="region of interest" description="Disordered" evidence="1">
    <location>
        <begin position="36"/>
        <end position="83"/>
    </location>
</feature>
<evidence type="ECO:0000313" key="3">
    <source>
        <dbReference type="Proteomes" id="UP001180020"/>
    </source>
</evidence>